<accession>D1CFM0</accession>
<organism evidence="1 2">
    <name type="scientific">Thermobaculum terrenum (strain ATCC BAA-798 / CCMEE 7001 / YNP1)</name>
    <dbReference type="NCBI Taxonomy" id="525904"/>
    <lineage>
        <taxon>Bacteria</taxon>
        <taxon>Bacillati</taxon>
        <taxon>Chloroflexota</taxon>
        <taxon>Chloroflexia</taxon>
        <taxon>Candidatus Thermobaculales</taxon>
        <taxon>Candidatus Thermobaculaceae</taxon>
        <taxon>Thermobaculum</taxon>
    </lineage>
</organism>
<protein>
    <submittedName>
        <fullName evidence="1">Uncharacterized protein</fullName>
    </submittedName>
</protein>
<keyword evidence="2" id="KW-1185">Reference proteome</keyword>
<dbReference type="EMBL" id="CP001825">
    <property type="protein sequence ID" value="ACZ41726.1"/>
    <property type="molecule type" value="Genomic_DNA"/>
</dbReference>
<name>D1CFM0_THET1</name>
<dbReference type="HOGENOM" id="CLU_2398629_0_0_0"/>
<evidence type="ECO:0000313" key="1">
    <source>
        <dbReference type="EMBL" id="ACZ41726.1"/>
    </source>
</evidence>
<reference evidence="2" key="1">
    <citation type="journal article" date="2010" name="Stand. Genomic Sci.">
        <title>Complete genome sequence of 'Thermobaculum terrenum' type strain (YNP1).</title>
        <authorList>
            <person name="Kiss H."/>
            <person name="Cleland D."/>
            <person name="Lapidus A."/>
            <person name="Lucas S."/>
            <person name="Glavina Del Rio T."/>
            <person name="Nolan M."/>
            <person name="Tice H."/>
            <person name="Han C."/>
            <person name="Goodwin L."/>
            <person name="Pitluck S."/>
            <person name="Liolios K."/>
            <person name="Ivanova N."/>
            <person name="Mavromatis K."/>
            <person name="Ovchinnikova G."/>
            <person name="Pati A."/>
            <person name="Chen A."/>
            <person name="Palaniappan K."/>
            <person name="Land M."/>
            <person name="Hauser L."/>
            <person name="Chang Y."/>
            <person name="Jeffries C."/>
            <person name="Lu M."/>
            <person name="Brettin T."/>
            <person name="Detter J."/>
            <person name="Goker M."/>
            <person name="Tindall B."/>
            <person name="Beck B."/>
            <person name="McDermott T."/>
            <person name="Woyke T."/>
            <person name="Bristow J."/>
            <person name="Eisen J."/>
            <person name="Markowitz V."/>
            <person name="Hugenholtz P."/>
            <person name="Kyrpides N."/>
            <person name="Klenk H."/>
            <person name="Cheng J."/>
        </authorList>
    </citation>
    <scope>NUCLEOTIDE SEQUENCE [LARGE SCALE GENOMIC DNA]</scope>
    <source>
        <strain evidence="2">ATCC BAA-798 / YNP1</strain>
    </source>
</reference>
<gene>
    <name evidence="1" type="ordered locus">Tter_0809</name>
</gene>
<dbReference type="Proteomes" id="UP000000323">
    <property type="component" value="Chromosome 1"/>
</dbReference>
<dbReference type="AlphaFoldDB" id="D1CFM0"/>
<evidence type="ECO:0000313" key="2">
    <source>
        <dbReference type="Proteomes" id="UP000000323"/>
    </source>
</evidence>
<sequence length="93" mass="10816">MNGKNIATHNHKFYYKEGKKVSFIDSMIGNFLKGMDEEQRRRLIQSVQEQVLANTTPQEREAILREFAENLISSIPEDGRARLLEHIMNALKK</sequence>
<dbReference type="STRING" id="525904.Tter_0809"/>
<dbReference type="KEGG" id="ttr:Tter_0809"/>
<proteinExistence type="predicted"/>